<reference evidence="3" key="1">
    <citation type="submission" date="2020-01" db="EMBL/GenBank/DDBJ databases">
        <authorList>
            <person name="Meier V. D."/>
            <person name="Meier V D."/>
        </authorList>
    </citation>
    <scope>NUCLEOTIDE SEQUENCE</scope>
    <source>
        <strain evidence="3">HLG_WM_MAG_06</strain>
    </source>
</reference>
<organism evidence="3">
    <name type="scientific">uncultured Sulfurovum sp</name>
    <dbReference type="NCBI Taxonomy" id="269237"/>
    <lineage>
        <taxon>Bacteria</taxon>
        <taxon>Pseudomonadati</taxon>
        <taxon>Campylobacterota</taxon>
        <taxon>Epsilonproteobacteria</taxon>
        <taxon>Campylobacterales</taxon>
        <taxon>Sulfurovaceae</taxon>
        <taxon>Sulfurovum</taxon>
        <taxon>environmental samples</taxon>
    </lineage>
</organism>
<dbReference type="InterPro" id="IPR027417">
    <property type="entry name" value="P-loop_NTPase"/>
</dbReference>
<protein>
    <submittedName>
        <fullName evidence="3">ATPase</fullName>
    </submittedName>
</protein>
<feature type="domain" description="DUF4143" evidence="2">
    <location>
        <begin position="229"/>
        <end position="358"/>
    </location>
</feature>
<dbReference type="Pfam" id="PF13635">
    <property type="entry name" value="DUF4143"/>
    <property type="match status" value="1"/>
</dbReference>
<name>A0A6S6TLK1_9BACT</name>
<dbReference type="PANTHER" id="PTHR33295:SF8">
    <property type="entry name" value="AAA+ ATPASE DOMAIN-CONTAINING PROTEIN"/>
    <property type="match status" value="1"/>
</dbReference>
<dbReference type="PANTHER" id="PTHR33295">
    <property type="entry name" value="ATPASE"/>
    <property type="match status" value="1"/>
</dbReference>
<evidence type="ECO:0000259" key="2">
    <source>
        <dbReference type="Pfam" id="PF13635"/>
    </source>
</evidence>
<dbReference type="AlphaFoldDB" id="A0A6S6TLK1"/>
<dbReference type="Gene3D" id="3.40.50.300">
    <property type="entry name" value="P-loop containing nucleotide triphosphate hydrolases"/>
    <property type="match status" value="1"/>
</dbReference>
<proteinExistence type="predicted"/>
<sequence>MKNILIEQNLHWNKQLSSSIRREQLTQLIDYLPLRQVITISGIRRCGKSTLAKQAINHLLTTGVNPYNILFVNLEQPYFLEYKHDANYLNTIYDEYLKLANPQGKTYVIFDEVQFFENWQVFIKSKYESSDIKFIITGSNSSLLSNDLNTLLSGRTLGIHLETFSFKEFLDYKQITYSNEIERISNRIAIARAKEEYLKWGGFYEVFDEEQEYIKKEILIAYAKNIIYQDIVPRYGIRNSSELERLFFYLLSTATGILNYSKLAETFNISDKSIKEYIGYFEEVFLLKRMDRYHTKPKEKIRSSKKIYVNDNGFLQIAPKHSKNLGTALENKVFNVLYANDNRVTYRREKHEVDFYSQETLYQVAYDIEDEKTRKRELGAFKYFKDKDIQVCKLITFDTNEVVEGIEVLSFDEFVLGKN</sequence>
<dbReference type="Pfam" id="PF13173">
    <property type="entry name" value="AAA_14"/>
    <property type="match status" value="1"/>
</dbReference>
<dbReference type="EMBL" id="CACVAP010000086">
    <property type="protein sequence ID" value="CAA6817440.1"/>
    <property type="molecule type" value="Genomic_DNA"/>
</dbReference>
<gene>
    <name evidence="3" type="ORF">HELGO_WM1339</name>
</gene>
<dbReference type="SUPFAM" id="SSF52540">
    <property type="entry name" value="P-loop containing nucleoside triphosphate hydrolases"/>
    <property type="match status" value="1"/>
</dbReference>
<dbReference type="InterPro" id="IPR025420">
    <property type="entry name" value="DUF4143"/>
</dbReference>
<evidence type="ECO:0000313" key="3">
    <source>
        <dbReference type="EMBL" id="CAA6817440.1"/>
    </source>
</evidence>
<evidence type="ECO:0000259" key="1">
    <source>
        <dbReference type="Pfam" id="PF13173"/>
    </source>
</evidence>
<feature type="domain" description="AAA" evidence="1">
    <location>
        <begin position="35"/>
        <end position="170"/>
    </location>
</feature>
<dbReference type="InterPro" id="IPR041682">
    <property type="entry name" value="AAA_14"/>
</dbReference>
<accession>A0A6S6TLK1</accession>